<keyword evidence="3" id="KW-0472">Membrane</keyword>
<dbReference type="Gene3D" id="1.20.1440.100">
    <property type="entry name" value="SG protein - dephosphorylation function"/>
    <property type="match status" value="1"/>
</dbReference>
<dbReference type="GO" id="GO:0003841">
    <property type="term" value="F:1-acylglycerol-3-phosphate O-acyltransferase activity"/>
    <property type="evidence" value="ECO:0007669"/>
    <property type="project" value="TreeGrafter"/>
</dbReference>
<keyword evidence="3" id="KW-1133">Transmembrane helix</keyword>
<gene>
    <name evidence="5" type="ORF">US91_C0011G0007</name>
</gene>
<dbReference type="Pfam" id="PF01553">
    <property type="entry name" value="Acyltransferase"/>
    <property type="match status" value="1"/>
</dbReference>
<evidence type="ECO:0000256" key="1">
    <source>
        <dbReference type="ARBA" id="ARBA00022679"/>
    </source>
</evidence>
<reference evidence="5 6" key="1">
    <citation type="journal article" date="2015" name="Nature">
        <title>rRNA introns, odd ribosomes, and small enigmatic genomes across a large radiation of phyla.</title>
        <authorList>
            <person name="Brown C.T."/>
            <person name="Hug L.A."/>
            <person name="Thomas B.C."/>
            <person name="Sharon I."/>
            <person name="Castelle C.J."/>
            <person name="Singh A."/>
            <person name="Wilkins M.J."/>
            <person name="Williams K.H."/>
            <person name="Banfield J.F."/>
        </authorList>
    </citation>
    <scope>NUCLEOTIDE SEQUENCE [LARGE SCALE GENOMIC DNA]</scope>
</reference>
<comment type="caution">
    <text evidence="5">The sequence shown here is derived from an EMBL/GenBank/DDBJ whole genome shotgun (WGS) entry which is preliminary data.</text>
</comment>
<dbReference type="AlphaFoldDB" id="A0A0G0JSL8"/>
<dbReference type="PANTHER" id="PTHR10434">
    <property type="entry name" value="1-ACYL-SN-GLYCEROL-3-PHOSPHATE ACYLTRANSFERASE"/>
    <property type="match status" value="1"/>
</dbReference>
<dbReference type="InterPro" id="IPR036412">
    <property type="entry name" value="HAD-like_sf"/>
</dbReference>
<organism evidence="5 6">
    <name type="scientific">Candidatus Falkowbacteria bacterium GW2011_GWE1_38_31</name>
    <dbReference type="NCBI Taxonomy" id="1618638"/>
    <lineage>
        <taxon>Bacteria</taxon>
        <taxon>Candidatus Falkowiibacteriota</taxon>
    </lineage>
</organism>
<keyword evidence="2 5" id="KW-0012">Acyltransferase</keyword>
<evidence type="ECO:0000313" key="6">
    <source>
        <dbReference type="Proteomes" id="UP000034022"/>
    </source>
</evidence>
<evidence type="ECO:0000313" key="5">
    <source>
        <dbReference type="EMBL" id="KKQ69637.1"/>
    </source>
</evidence>
<evidence type="ECO:0000256" key="3">
    <source>
        <dbReference type="SAM" id="Phobius"/>
    </source>
</evidence>
<dbReference type="Pfam" id="PF12710">
    <property type="entry name" value="HAD"/>
    <property type="match status" value="1"/>
</dbReference>
<protein>
    <submittedName>
        <fullName evidence="5">Putative 1-acyl-sn-glycerol-3-phosphate acyltransferase</fullName>
    </submittedName>
</protein>
<feature type="domain" description="Phospholipid/glycerol acyltransferase" evidence="4">
    <location>
        <begin position="89"/>
        <end position="211"/>
    </location>
</feature>
<dbReference type="PANTHER" id="PTHR10434:SF11">
    <property type="entry name" value="1-ACYL-SN-GLYCEROL-3-PHOSPHATE ACYLTRANSFERASE"/>
    <property type="match status" value="1"/>
</dbReference>
<keyword evidence="3" id="KW-0812">Transmembrane</keyword>
<dbReference type="SUPFAM" id="SSF56784">
    <property type="entry name" value="HAD-like"/>
    <property type="match status" value="1"/>
</dbReference>
<dbReference type="InterPro" id="IPR002123">
    <property type="entry name" value="Plipid/glycerol_acylTrfase"/>
</dbReference>
<dbReference type="SMART" id="SM00563">
    <property type="entry name" value="PlsC"/>
    <property type="match status" value="1"/>
</dbReference>
<dbReference type="InterPro" id="IPR023214">
    <property type="entry name" value="HAD_sf"/>
</dbReference>
<evidence type="ECO:0000259" key="4">
    <source>
        <dbReference type="SMART" id="SM00563"/>
    </source>
</evidence>
<dbReference type="Gene3D" id="3.40.50.1000">
    <property type="entry name" value="HAD superfamily/HAD-like"/>
    <property type="match status" value="1"/>
</dbReference>
<dbReference type="Proteomes" id="UP000034022">
    <property type="component" value="Unassembled WGS sequence"/>
</dbReference>
<evidence type="ECO:0000256" key="2">
    <source>
        <dbReference type="ARBA" id="ARBA00023315"/>
    </source>
</evidence>
<dbReference type="SUPFAM" id="SSF69593">
    <property type="entry name" value="Glycerol-3-phosphate (1)-acyltransferase"/>
    <property type="match status" value="1"/>
</dbReference>
<dbReference type="CDD" id="cd07989">
    <property type="entry name" value="LPLAT_AGPAT-like"/>
    <property type="match status" value="1"/>
</dbReference>
<name>A0A0G0JSL8_9BACT</name>
<dbReference type="GO" id="GO:0006654">
    <property type="term" value="P:phosphatidic acid biosynthetic process"/>
    <property type="evidence" value="ECO:0007669"/>
    <property type="project" value="TreeGrafter"/>
</dbReference>
<sequence length="492" mass="57270">MRFGIFSSKESRKIKINPKKNKKNIFFVCFFIAFMAIIILPMEFFSLFIKKNQQVFFWRKVAILNIKLLLFFGRLDIKIEGKKPKEKKIIYIANHLSHFDGFILLCVLGPETTPVIAPIGYFGFPFSYWFNRMGCIDVQRTESEKEKFRDAHSGFEAIGKAIEELEHDHSILIFPEGHISLQKRLLYFHSGATRIALASETKIMPIAIINIDNLNYGKYFFQPGTVKIVFGDLIDAVKYYKKNQTNIKNTSNMLKIEISNLLPNKYLPLDQNERHPEQTAVFFNINNTIYKGNAFLDLILHFWKKGELRLDNLIFLTFLIFLYKIKLLSKNSLIKYGASIVKGWRADTLYYRAHDIFHSYLSVNVSEKIKTIIIDHKKKGHKVVLITKMVSSIAKLFADYLEADYYLAENLEEKDLKYTGHLLGETKQYDKGEQAKKLAECTGLKLDQSFVYGHDENDLSIFVFVKYKNIVNPKKAFLEKIGNKFVYEIIKI</sequence>
<proteinExistence type="predicted"/>
<dbReference type="EMBL" id="LBUU01000011">
    <property type="protein sequence ID" value="KKQ69637.1"/>
    <property type="molecule type" value="Genomic_DNA"/>
</dbReference>
<accession>A0A0G0JSL8</accession>
<keyword evidence="1 5" id="KW-0808">Transferase</keyword>
<feature type="transmembrane region" description="Helical" evidence="3">
    <location>
        <begin position="25"/>
        <end position="49"/>
    </location>
</feature>